<evidence type="ECO:0000256" key="1">
    <source>
        <dbReference type="SAM" id="MobiDB-lite"/>
    </source>
</evidence>
<protein>
    <recommendedName>
        <fullName evidence="2">VQ domain-containing protein</fullName>
    </recommendedName>
</protein>
<dbReference type="EMBL" id="JACMSC010000014">
    <property type="protein sequence ID" value="KAG6490858.1"/>
    <property type="molecule type" value="Genomic_DNA"/>
</dbReference>
<proteinExistence type="predicted"/>
<evidence type="ECO:0000313" key="4">
    <source>
        <dbReference type="Proteomes" id="UP000734854"/>
    </source>
</evidence>
<feature type="domain" description="VQ" evidence="2">
    <location>
        <begin position="72"/>
        <end position="97"/>
    </location>
</feature>
<dbReference type="GO" id="GO:0005516">
    <property type="term" value="F:calmodulin binding"/>
    <property type="evidence" value="ECO:0007669"/>
    <property type="project" value="TreeGrafter"/>
</dbReference>
<comment type="caution">
    <text evidence="3">The sequence shown here is derived from an EMBL/GenBank/DDBJ whole genome shotgun (WGS) entry which is preliminary data.</text>
</comment>
<name>A0A8J5FN34_ZINOF</name>
<dbReference type="Pfam" id="PF05678">
    <property type="entry name" value="VQ"/>
    <property type="match status" value="1"/>
</dbReference>
<sequence length="164" mass="17142">MENSSVLDPWGHRPHSISGGGVCADFLSESFSAVSASAAVRSPESLSSIPPPGSEPTGGRVAKKRKSRACKRSPTTYIAASPANFRELVQRFTGNRSSEEMDPPLPPPASAASRALPALDSLSAYEPAGFFAPAAFGSDPALVELNQLLLAASGFPAQDLWEVM</sequence>
<dbReference type="PANTHER" id="PTHR33179:SF9">
    <property type="entry name" value="OS01G0278000 PROTEIN"/>
    <property type="match status" value="1"/>
</dbReference>
<dbReference type="Proteomes" id="UP000734854">
    <property type="component" value="Unassembled WGS sequence"/>
</dbReference>
<feature type="region of interest" description="Disordered" evidence="1">
    <location>
        <begin position="39"/>
        <end position="73"/>
    </location>
</feature>
<organism evidence="3 4">
    <name type="scientific">Zingiber officinale</name>
    <name type="common">Ginger</name>
    <name type="synonym">Amomum zingiber</name>
    <dbReference type="NCBI Taxonomy" id="94328"/>
    <lineage>
        <taxon>Eukaryota</taxon>
        <taxon>Viridiplantae</taxon>
        <taxon>Streptophyta</taxon>
        <taxon>Embryophyta</taxon>
        <taxon>Tracheophyta</taxon>
        <taxon>Spermatophyta</taxon>
        <taxon>Magnoliopsida</taxon>
        <taxon>Liliopsida</taxon>
        <taxon>Zingiberales</taxon>
        <taxon>Zingiberaceae</taxon>
        <taxon>Zingiber</taxon>
    </lineage>
</organism>
<dbReference type="InterPro" id="IPR039609">
    <property type="entry name" value="VQ_15/22"/>
</dbReference>
<keyword evidence="4" id="KW-1185">Reference proteome</keyword>
<dbReference type="AlphaFoldDB" id="A0A8J5FN34"/>
<evidence type="ECO:0000259" key="2">
    <source>
        <dbReference type="Pfam" id="PF05678"/>
    </source>
</evidence>
<dbReference type="GO" id="GO:0005634">
    <property type="term" value="C:nucleus"/>
    <property type="evidence" value="ECO:0007669"/>
    <property type="project" value="TreeGrafter"/>
</dbReference>
<feature type="compositionally biased region" description="Basic residues" evidence="1">
    <location>
        <begin position="61"/>
        <end position="71"/>
    </location>
</feature>
<dbReference type="InterPro" id="IPR008889">
    <property type="entry name" value="VQ"/>
</dbReference>
<accession>A0A8J5FN34</accession>
<gene>
    <name evidence="3" type="ORF">ZIOFF_052182</name>
</gene>
<feature type="region of interest" description="Disordered" evidence="1">
    <location>
        <begin position="93"/>
        <end position="112"/>
    </location>
</feature>
<evidence type="ECO:0000313" key="3">
    <source>
        <dbReference type="EMBL" id="KAG6490858.1"/>
    </source>
</evidence>
<reference evidence="3 4" key="1">
    <citation type="submission" date="2020-08" db="EMBL/GenBank/DDBJ databases">
        <title>Plant Genome Project.</title>
        <authorList>
            <person name="Zhang R.-G."/>
        </authorList>
    </citation>
    <scope>NUCLEOTIDE SEQUENCE [LARGE SCALE GENOMIC DNA]</scope>
    <source>
        <tissue evidence="3">Rhizome</tissue>
    </source>
</reference>
<dbReference type="PANTHER" id="PTHR33179">
    <property type="entry name" value="VQ MOTIF-CONTAINING PROTEIN"/>
    <property type="match status" value="1"/>
</dbReference>
<dbReference type="GO" id="GO:0006970">
    <property type="term" value="P:response to osmotic stress"/>
    <property type="evidence" value="ECO:0007669"/>
    <property type="project" value="TreeGrafter"/>
</dbReference>